<dbReference type="InterPro" id="IPR032675">
    <property type="entry name" value="LRR_dom_sf"/>
</dbReference>
<accession>A0A9J6BHR8</accession>
<organism evidence="1 2">
    <name type="scientific">Polypedilum vanderplanki</name>
    <name type="common">Sleeping chironomid midge</name>
    <dbReference type="NCBI Taxonomy" id="319348"/>
    <lineage>
        <taxon>Eukaryota</taxon>
        <taxon>Metazoa</taxon>
        <taxon>Ecdysozoa</taxon>
        <taxon>Arthropoda</taxon>
        <taxon>Hexapoda</taxon>
        <taxon>Insecta</taxon>
        <taxon>Pterygota</taxon>
        <taxon>Neoptera</taxon>
        <taxon>Endopterygota</taxon>
        <taxon>Diptera</taxon>
        <taxon>Nematocera</taxon>
        <taxon>Chironomoidea</taxon>
        <taxon>Chironomidae</taxon>
        <taxon>Chironominae</taxon>
        <taxon>Polypedilum</taxon>
        <taxon>Polypedilum</taxon>
    </lineage>
</organism>
<evidence type="ECO:0000313" key="1">
    <source>
        <dbReference type="EMBL" id="KAG5669365.1"/>
    </source>
</evidence>
<evidence type="ECO:0008006" key="3">
    <source>
        <dbReference type="Google" id="ProtNLM"/>
    </source>
</evidence>
<proteinExistence type="predicted"/>
<dbReference type="AlphaFoldDB" id="A0A9J6BHR8"/>
<dbReference type="SUPFAM" id="SSF52058">
    <property type="entry name" value="L domain-like"/>
    <property type="match status" value="1"/>
</dbReference>
<evidence type="ECO:0000313" key="2">
    <source>
        <dbReference type="Proteomes" id="UP001107558"/>
    </source>
</evidence>
<name>A0A9J6BHR8_POLVA</name>
<gene>
    <name evidence="1" type="ORF">PVAND_017252</name>
</gene>
<protein>
    <recommendedName>
        <fullName evidence="3">F-box domain-containing protein</fullName>
    </recommendedName>
</protein>
<sequence length="586" mass="69579">MKRKWTKCENTINILDFPNEILTKIFKLAENDKNLSLTCMRFYKLISKINEKNVSLYVDYRYLISPFLDLDNFINSSSKVSLTIDKNSSLSNNFDEKLEFFLETFGHKVTKLIICSEIRNFRKIILPKLPNLEELEIHEEIFFDHSKVENFSLHLRKLKINCKIDLKLFEIFTFDELEINLYYFLSKDLKEFFENHENLGKMIIHNNDNINLKKVLKTMKLESLELFATFDQQNVVGNCLRTQTNLKELTLNDVCNEVFTIICDNLKDLEKINFAFTFDTSVEILSKFSNLQKLKSLTINSYLDEKQFQELIKSNLRNLNSLNFSIFFTFSTEDVKNLAENFINLKSFTLTVFSKIHLKVIAKVFEKFDNLEELNLNFANNVQFTKSEVQKFFNQNHKNENLKSLTFDTKPFQIEFLIAKFILDFPNLERLNLGLFEDIKGFFEQILIGFKNLKRIENLKITEKMLETFLRYGQKLENFDIDLNMLEHPNEILKNSSMSLKMWHSLARISRENEMKIELTLMIYAHWKKIRTLMESSKKLKSLTIYFTPKAQILRQSSLRYNEIFRRKSKNFNTSMLYKLTTGNFS</sequence>
<comment type="caution">
    <text evidence="1">The sequence shown here is derived from an EMBL/GenBank/DDBJ whole genome shotgun (WGS) entry which is preliminary data.</text>
</comment>
<dbReference type="Gene3D" id="3.80.10.10">
    <property type="entry name" value="Ribonuclease Inhibitor"/>
    <property type="match status" value="1"/>
</dbReference>
<reference evidence="1" key="1">
    <citation type="submission" date="2021-03" db="EMBL/GenBank/DDBJ databases">
        <title>Chromosome level genome of the anhydrobiotic midge Polypedilum vanderplanki.</title>
        <authorList>
            <person name="Yoshida Y."/>
            <person name="Kikawada T."/>
            <person name="Gusev O."/>
        </authorList>
    </citation>
    <scope>NUCLEOTIDE SEQUENCE</scope>
    <source>
        <strain evidence="1">NIAS01</strain>
        <tissue evidence="1">Whole body or cell culture</tissue>
    </source>
</reference>
<dbReference type="OrthoDB" id="1394818at2759"/>
<dbReference type="Proteomes" id="UP001107558">
    <property type="component" value="Chromosome 4"/>
</dbReference>
<dbReference type="EMBL" id="JADBJN010000004">
    <property type="protein sequence ID" value="KAG5669365.1"/>
    <property type="molecule type" value="Genomic_DNA"/>
</dbReference>
<keyword evidence="2" id="KW-1185">Reference proteome</keyword>